<evidence type="ECO:0000256" key="5">
    <source>
        <dbReference type="PIRSR" id="PIRSR602401-1"/>
    </source>
</evidence>
<gene>
    <name evidence="7" type="ORF">DM02DRAFT_527619</name>
</gene>
<protein>
    <submittedName>
        <fullName evidence="7">Cytochrome P450</fullName>
    </submittedName>
</protein>
<dbReference type="Pfam" id="PF00067">
    <property type="entry name" value="p450"/>
    <property type="match status" value="1"/>
</dbReference>
<dbReference type="GO" id="GO:0016705">
    <property type="term" value="F:oxidoreductase activity, acting on paired donors, with incorporation or reduction of molecular oxygen"/>
    <property type="evidence" value="ECO:0007669"/>
    <property type="project" value="InterPro"/>
</dbReference>
<sequence>MGLRRRKTKYRYPPGPKGIPIFGNIFQLPSLYPGAKLIEWGKQYGDLKWVVVNSSEVARELLERRGRLYIGRPEFAVTQDILSRGNRIVLMGHTERWRALRKIMHSLLMASKSNTYKPFQDVESRALVWQCLRRPDEFYRHGARFANSVIFSVVFGRRTSMNDEKVQLLFSTIDDFLGSQTSPSTTFVEQFPWLVRAMPRSLQWFRPEADRIYKKTIGVYTTLFDDLERRIKEGEDPDCFARGMADVASKYGFDKAQAYFAAGTILEAGSDTTRNQINLMLAAAAKYPAWVATAQSQLDKVCGDASRLPSFDDWDRLPYIVAAIKESLRWRPNLLPFGVPRTLIEDDKYRGYVFEKGTIFVYNNIGISHNEEEFPSNDVFSPERFLNEDLQDALKGHLGFGTGRRVCPGWHVGTQNMFASLPLSGRNFLIAFSRLLYCFDFREVPGHTIDECEIHPLAHDHAPFKIQIIPRSEKHVRLMERECAPAVEELDQM</sequence>
<keyword evidence="3 6" id="KW-0560">Oxidoreductase</keyword>
<keyword evidence="5 6" id="KW-0349">Heme</keyword>
<keyword evidence="4 5" id="KW-0408">Iron</keyword>
<evidence type="ECO:0000313" key="8">
    <source>
        <dbReference type="Proteomes" id="UP000244855"/>
    </source>
</evidence>
<evidence type="ECO:0000256" key="2">
    <source>
        <dbReference type="ARBA" id="ARBA00022723"/>
    </source>
</evidence>
<dbReference type="InterPro" id="IPR002401">
    <property type="entry name" value="Cyt_P450_E_grp-I"/>
</dbReference>
<dbReference type="PRINTS" id="PR00463">
    <property type="entry name" value="EP450I"/>
</dbReference>
<keyword evidence="8" id="KW-1185">Reference proteome</keyword>
<keyword evidence="6" id="KW-0503">Monooxygenase</keyword>
<dbReference type="PROSITE" id="PS00086">
    <property type="entry name" value="CYTOCHROME_P450"/>
    <property type="match status" value="1"/>
</dbReference>
<dbReference type="STRING" id="97972.A0A2V1DQJ2"/>
<dbReference type="InterPro" id="IPR001128">
    <property type="entry name" value="Cyt_P450"/>
</dbReference>
<evidence type="ECO:0000256" key="1">
    <source>
        <dbReference type="ARBA" id="ARBA00010617"/>
    </source>
</evidence>
<dbReference type="GO" id="GO:0004497">
    <property type="term" value="F:monooxygenase activity"/>
    <property type="evidence" value="ECO:0007669"/>
    <property type="project" value="UniProtKB-KW"/>
</dbReference>
<evidence type="ECO:0000256" key="6">
    <source>
        <dbReference type="RuleBase" id="RU000461"/>
    </source>
</evidence>
<keyword evidence="2 5" id="KW-0479">Metal-binding</keyword>
<evidence type="ECO:0000256" key="4">
    <source>
        <dbReference type="ARBA" id="ARBA00023004"/>
    </source>
</evidence>
<dbReference type="OrthoDB" id="1103324at2759"/>
<dbReference type="PANTHER" id="PTHR46300">
    <property type="entry name" value="P450, PUTATIVE (EUROFUNG)-RELATED-RELATED"/>
    <property type="match status" value="1"/>
</dbReference>
<dbReference type="SUPFAM" id="SSF48264">
    <property type="entry name" value="Cytochrome P450"/>
    <property type="match status" value="1"/>
</dbReference>
<dbReference type="Proteomes" id="UP000244855">
    <property type="component" value="Unassembled WGS sequence"/>
</dbReference>
<dbReference type="InterPro" id="IPR050364">
    <property type="entry name" value="Cytochrome_P450_fung"/>
</dbReference>
<organism evidence="7 8">
    <name type="scientific">Periconia macrospinosa</name>
    <dbReference type="NCBI Taxonomy" id="97972"/>
    <lineage>
        <taxon>Eukaryota</taxon>
        <taxon>Fungi</taxon>
        <taxon>Dikarya</taxon>
        <taxon>Ascomycota</taxon>
        <taxon>Pezizomycotina</taxon>
        <taxon>Dothideomycetes</taxon>
        <taxon>Pleosporomycetidae</taxon>
        <taxon>Pleosporales</taxon>
        <taxon>Massarineae</taxon>
        <taxon>Periconiaceae</taxon>
        <taxon>Periconia</taxon>
    </lineage>
</organism>
<dbReference type="GO" id="GO:0020037">
    <property type="term" value="F:heme binding"/>
    <property type="evidence" value="ECO:0007669"/>
    <property type="project" value="InterPro"/>
</dbReference>
<accession>A0A2V1DQJ2</accession>
<proteinExistence type="inferred from homology"/>
<dbReference type="Gene3D" id="1.10.630.10">
    <property type="entry name" value="Cytochrome P450"/>
    <property type="match status" value="1"/>
</dbReference>
<evidence type="ECO:0000256" key="3">
    <source>
        <dbReference type="ARBA" id="ARBA00023002"/>
    </source>
</evidence>
<comment type="cofactor">
    <cofactor evidence="5">
        <name>heme</name>
        <dbReference type="ChEBI" id="CHEBI:30413"/>
    </cofactor>
</comment>
<feature type="binding site" description="axial binding residue" evidence="5">
    <location>
        <position position="407"/>
    </location>
    <ligand>
        <name>heme</name>
        <dbReference type="ChEBI" id="CHEBI:30413"/>
    </ligand>
    <ligandPart>
        <name>Fe</name>
        <dbReference type="ChEBI" id="CHEBI:18248"/>
    </ligandPart>
</feature>
<dbReference type="EMBL" id="KZ805378">
    <property type="protein sequence ID" value="PVI00132.1"/>
    <property type="molecule type" value="Genomic_DNA"/>
</dbReference>
<evidence type="ECO:0000313" key="7">
    <source>
        <dbReference type="EMBL" id="PVI00132.1"/>
    </source>
</evidence>
<dbReference type="InterPro" id="IPR036396">
    <property type="entry name" value="Cyt_P450_sf"/>
</dbReference>
<dbReference type="PANTHER" id="PTHR46300:SF12">
    <property type="entry name" value="P450, PUTATIVE (EUROFUNG)-RELATED"/>
    <property type="match status" value="1"/>
</dbReference>
<reference evidence="7 8" key="1">
    <citation type="journal article" date="2018" name="Sci. Rep.">
        <title>Comparative genomics provides insights into the lifestyle and reveals functional heterogeneity of dark septate endophytic fungi.</title>
        <authorList>
            <person name="Knapp D.G."/>
            <person name="Nemeth J.B."/>
            <person name="Barry K."/>
            <person name="Hainaut M."/>
            <person name="Henrissat B."/>
            <person name="Johnson J."/>
            <person name="Kuo A."/>
            <person name="Lim J.H.P."/>
            <person name="Lipzen A."/>
            <person name="Nolan M."/>
            <person name="Ohm R.A."/>
            <person name="Tamas L."/>
            <person name="Grigoriev I.V."/>
            <person name="Spatafora J.W."/>
            <person name="Nagy L.G."/>
            <person name="Kovacs G.M."/>
        </authorList>
    </citation>
    <scope>NUCLEOTIDE SEQUENCE [LARGE SCALE GENOMIC DNA]</scope>
    <source>
        <strain evidence="7 8">DSE2036</strain>
    </source>
</reference>
<dbReference type="GO" id="GO:0005506">
    <property type="term" value="F:iron ion binding"/>
    <property type="evidence" value="ECO:0007669"/>
    <property type="project" value="InterPro"/>
</dbReference>
<dbReference type="AlphaFoldDB" id="A0A2V1DQJ2"/>
<dbReference type="InterPro" id="IPR017972">
    <property type="entry name" value="Cyt_P450_CS"/>
</dbReference>
<name>A0A2V1DQJ2_9PLEO</name>
<dbReference type="CDD" id="cd11065">
    <property type="entry name" value="CYP64-like"/>
    <property type="match status" value="1"/>
</dbReference>
<comment type="similarity">
    <text evidence="1 6">Belongs to the cytochrome P450 family.</text>
</comment>